<evidence type="ECO:0000256" key="1">
    <source>
        <dbReference type="ARBA" id="ARBA00005466"/>
    </source>
</evidence>
<evidence type="ECO:0000259" key="3">
    <source>
        <dbReference type="PROSITE" id="PS51387"/>
    </source>
</evidence>
<dbReference type="PANTHER" id="PTHR13878">
    <property type="entry name" value="GULONOLACTONE OXIDASE"/>
    <property type="match status" value="1"/>
</dbReference>
<protein>
    <submittedName>
        <fullName evidence="4">Putative ent-kaurene oxidase</fullName>
    </submittedName>
</protein>
<dbReference type="InterPro" id="IPR006094">
    <property type="entry name" value="Oxid_FAD_bind_N"/>
</dbReference>
<dbReference type="GO" id="GO:0016491">
    <property type="term" value="F:oxidoreductase activity"/>
    <property type="evidence" value="ECO:0007669"/>
    <property type="project" value="UniProtKB-KW"/>
</dbReference>
<feature type="domain" description="FAD-binding PCMH-type" evidence="3">
    <location>
        <begin position="110"/>
        <end position="292"/>
    </location>
</feature>
<dbReference type="OrthoDB" id="9983560at2759"/>
<dbReference type="InterPro" id="IPR050432">
    <property type="entry name" value="FAD-linked_Oxidoreductases_BP"/>
</dbReference>
<dbReference type="AlphaFoldDB" id="A0A066XVG1"/>
<dbReference type="GO" id="GO:0071949">
    <property type="term" value="F:FAD binding"/>
    <property type="evidence" value="ECO:0007669"/>
    <property type="project" value="InterPro"/>
</dbReference>
<dbReference type="InterPro" id="IPR016166">
    <property type="entry name" value="FAD-bd_PCMH"/>
</dbReference>
<organism evidence="4 5">
    <name type="scientific">Colletotrichum sublineola</name>
    <name type="common">Sorghum anthracnose fungus</name>
    <dbReference type="NCBI Taxonomy" id="1173701"/>
    <lineage>
        <taxon>Eukaryota</taxon>
        <taxon>Fungi</taxon>
        <taxon>Dikarya</taxon>
        <taxon>Ascomycota</taxon>
        <taxon>Pezizomycotina</taxon>
        <taxon>Sordariomycetes</taxon>
        <taxon>Hypocreomycetidae</taxon>
        <taxon>Glomerellales</taxon>
        <taxon>Glomerellaceae</taxon>
        <taxon>Colletotrichum</taxon>
        <taxon>Colletotrichum graminicola species complex</taxon>
    </lineage>
</organism>
<dbReference type="Gene3D" id="3.40.462.20">
    <property type="match status" value="1"/>
</dbReference>
<comment type="caution">
    <text evidence="4">The sequence shown here is derived from an EMBL/GenBank/DDBJ whole genome shotgun (WGS) entry which is preliminary data.</text>
</comment>
<keyword evidence="5" id="KW-1185">Reference proteome</keyword>
<evidence type="ECO:0000313" key="4">
    <source>
        <dbReference type="EMBL" id="KDN69965.1"/>
    </source>
</evidence>
<evidence type="ECO:0000313" key="5">
    <source>
        <dbReference type="Proteomes" id="UP000027238"/>
    </source>
</evidence>
<sequence>MGLAGNFLRCAAVSSDLDWQALNDAVGRRLFTAEPLGRPCFSVFNGKAVEPDEEQCAVVAASYRDGTIGTDSYAAFVHTYNEACASNVTDQCIPPPEVSRGGSVPGQCNQGTVSERYITIADAGDVQAALDFARRTGTTLSVKASGHDYAGRSSRKGSLALWTRKLDSLEYLPSFTPLGSSASPVKAVKIGAGVNLGEVYEFAARHNATFIGGSSSTVTVAGGYTLFGGHGVLTPIYGMGADRVLEFRIVTPDGELRTANEATNPDLFWALRGAGGAAFGVVLDATFKVEPIMPLTLSLMRFNATPTNTLPFISLLMDRSVVWADEGWGGSMDASTLALITPDLDLDAANRSMKSVAAYVASQGGSVILERHPSFYSFYVKYVAPSSSTGEGTADFATFRVLPKRLHCSEEGRAAMASTVQTMLDAGLNPYIFQTTPSRYAYVPGSSSVHPAWRDSYWLFGTSISWGSNYAGIGERTRMASMLQEVSRNLTALAPEGSMYPNEADPWLEDWRQDFWGLENYAKLLQIKRKYDPDNLLNCWKCVGFEDIEMQRDPAFACLGAFE</sequence>
<dbReference type="SUPFAM" id="SSF56176">
    <property type="entry name" value="FAD-binding/transporter-associated domain-like"/>
    <property type="match status" value="1"/>
</dbReference>
<name>A0A066XVG1_COLSU</name>
<accession>A0A066XVG1</accession>
<dbReference type="eggNOG" id="ENOG502QQWK">
    <property type="taxonomic scope" value="Eukaryota"/>
</dbReference>
<gene>
    <name evidence="4" type="ORF">CSUB01_09941</name>
</gene>
<dbReference type="InterPro" id="IPR016169">
    <property type="entry name" value="FAD-bd_PCMH_sub2"/>
</dbReference>
<reference evidence="5" key="1">
    <citation type="journal article" date="2014" name="Genome Announc.">
        <title>Draft genome sequence of Colletotrichum sublineola, a destructive pathogen of cultivated sorghum.</title>
        <authorList>
            <person name="Baroncelli R."/>
            <person name="Sanz-Martin J.M."/>
            <person name="Rech G.E."/>
            <person name="Sukno S.A."/>
            <person name="Thon M.R."/>
        </authorList>
    </citation>
    <scope>NUCLEOTIDE SEQUENCE [LARGE SCALE GENOMIC DNA]</scope>
    <source>
        <strain evidence="5">TX430BB</strain>
    </source>
</reference>
<dbReference type="HOGENOM" id="CLU_018354_4_0_1"/>
<dbReference type="InterPro" id="IPR036318">
    <property type="entry name" value="FAD-bd_PCMH-like_sf"/>
</dbReference>
<dbReference type="Pfam" id="PF08031">
    <property type="entry name" value="BBE"/>
    <property type="match status" value="1"/>
</dbReference>
<dbReference type="OMA" id="TSWYPFY"/>
<keyword evidence="2" id="KW-0560">Oxidoreductase</keyword>
<dbReference type="STRING" id="1173701.A0A066XVG1"/>
<dbReference type="InterPro" id="IPR012951">
    <property type="entry name" value="BBE"/>
</dbReference>
<dbReference type="EMBL" id="JMSE01000427">
    <property type="protein sequence ID" value="KDN69965.1"/>
    <property type="molecule type" value="Genomic_DNA"/>
</dbReference>
<evidence type="ECO:0000256" key="2">
    <source>
        <dbReference type="ARBA" id="ARBA00023002"/>
    </source>
</evidence>
<dbReference type="PANTHER" id="PTHR13878:SF91">
    <property type="entry name" value="FAD BINDING DOMAIN PROTEIN (AFU_ORTHOLOGUE AFUA_6G12070)-RELATED"/>
    <property type="match status" value="1"/>
</dbReference>
<proteinExistence type="inferred from homology"/>
<dbReference type="Gene3D" id="3.30.465.10">
    <property type="match status" value="2"/>
</dbReference>
<dbReference type="Proteomes" id="UP000027238">
    <property type="component" value="Unassembled WGS sequence"/>
</dbReference>
<comment type="similarity">
    <text evidence="1">Belongs to the oxygen-dependent FAD-linked oxidoreductase family.</text>
</comment>
<dbReference type="Pfam" id="PF01565">
    <property type="entry name" value="FAD_binding_4"/>
    <property type="match status" value="1"/>
</dbReference>
<dbReference type="PROSITE" id="PS51387">
    <property type="entry name" value="FAD_PCMH"/>
    <property type="match status" value="1"/>
</dbReference>